<reference evidence="1" key="4">
    <citation type="submission" date="2024-05" db="EMBL/GenBank/DDBJ databases">
        <authorList>
            <person name="Sun Q."/>
            <person name="Zhou Y."/>
        </authorList>
    </citation>
    <scope>NUCLEOTIDE SEQUENCE</scope>
    <source>
        <strain evidence="1">CGMCC 1.11013</strain>
    </source>
</reference>
<reference evidence="4" key="3">
    <citation type="journal article" date="2019" name="Int. J. Syst. Evol. Microbiol.">
        <title>The Global Catalogue of Microorganisms (GCM) 10K type strain sequencing project: providing services to taxonomists for standard genome sequencing and annotation.</title>
        <authorList>
            <consortium name="The Broad Institute Genomics Platform"/>
            <consortium name="The Broad Institute Genome Sequencing Center for Infectious Disease"/>
            <person name="Wu L."/>
            <person name="Ma J."/>
        </authorList>
    </citation>
    <scope>NUCLEOTIDE SEQUENCE [LARGE SCALE GENOMIC DNA]</scope>
    <source>
        <strain evidence="4">CGMCC 1.11013</strain>
    </source>
</reference>
<keyword evidence="4" id="KW-1185">Reference proteome</keyword>
<dbReference type="AlphaFoldDB" id="A0A069P9P4"/>
<gene>
    <name evidence="2" type="ORF">BG57_17175</name>
    <name evidence="1" type="ORF">GCM10010985_05810</name>
</gene>
<protein>
    <submittedName>
        <fullName evidence="2">Uncharacterized protein</fullName>
    </submittedName>
</protein>
<evidence type="ECO:0000313" key="3">
    <source>
        <dbReference type="Proteomes" id="UP000027439"/>
    </source>
</evidence>
<reference evidence="2 3" key="2">
    <citation type="submission" date="2014-03" db="EMBL/GenBank/DDBJ databases">
        <title>Draft Genome Sequences of Four Burkholderia Strains.</title>
        <authorList>
            <person name="Liu X.Y."/>
            <person name="Li C.X."/>
            <person name="Xu J.H."/>
        </authorList>
    </citation>
    <scope>NUCLEOTIDE SEQUENCE [LARGE SCALE GENOMIC DNA]</scope>
    <source>
        <strain evidence="2 3">R27</strain>
    </source>
</reference>
<reference evidence="1" key="1">
    <citation type="journal article" date="2014" name="Int. J. Syst. Evol. Microbiol.">
        <title>Complete genome of a new Firmicutes species belonging to the dominant human colonic microbiota ('Ruminococcus bicirculans') reveals two chromosomes and a selective capacity to utilize plant glucans.</title>
        <authorList>
            <consortium name="NISC Comparative Sequencing Program"/>
            <person name="Wegmann U."/>
            <person name="Louis P."/>
            <person name="Goesmann A."/>
            <person name="Henrissat B."/>
            <person name="Duncan S.H."/>
            <person name="Flint H.J."/>
        </authorList>
    </citation>
    <scope>NUCLEOTIDE SEQUENCE</scope>
    <source>
        <strain evidence="1">CGMCC 1.11013</strain>
    </source>
</reference>
<dbReference type="RefSeq" id="WP_035960782.1">
    <property type="nucleotide sequence ID" value="NZ_BMEG01000001.1"/>
</dbReference>
<dbReference type="EMBL" id="BMEG01000001">
    <property type="protein sequence ID" value="GGD54824.1"/>
    <property type="molecule type" value="Genomic_DNA"/>
</dbReference>
<dbReference type="EMBL" id="JFHE01000003">
    <property type="protein sequence ID" value="KDR36569.1"/>
    <property type="molecule type" value="Genomic_DNA"/>
</dbReference>
<dbReference type="Proteomes" id="UP000597138">
    <property type="component" value="Unassembled WGS sequence"/>
</dbReference>
<dbReference type="OrthoDB" id="9007891at2"/>
<proteinExistence type="predicted"/>
<evidence type="ECO:0000313" key="4">
    <source>
        <dbReference type="Proteomes" id="UP000597138"/>
    </source>
</evidence>
<evidence type="ECO:0000313" key="2">
    <source>
        <dbReference type="EMBL" id="KDR36569.1"/>
    </source>
</evidence>
<sequence>MLNPSKADCIAILSAASGVRDSDALLALDHKRLGLSRNAMDTTAIFLTERGCFHRYSFGASGVSVGALSLQGRLRLDQLANG</sequence>
<dbReference type="Proteomes" id="UP000027439">
    <property type="component" value="Unassembled WGS sequence"/>
</dbReference>
<name>A0A069P9P4_9BURK</name>
<organism evidence="2 3">
    <name type="scientific">Caballeronia grimmiae</name>
    <dbReference type="NCBI Taxonomy" id="1071679"/>
    <lineage>
        <taxon>Bacteria</taxon>
        <taxon>Pseudomonadati</taxon>
        <taxon>Pseudomonadota</taxon>
        <taxon>Betaproteobacteria</taxon>
        <taxon>Burkholderiales</taxon>
        <taxon>Burkholderiaceae</taxon>
        <taxon>Caballeronia</taxon>
    </lineage>
</organism>
<accession>A0A069P9P4</accession>
<evidence type="ECO:0000313" key="1">
    <source>
        <dbReference type="EMBL" id="GGD54824.1"/>
    </source>
</evidence>
<dbReference type="eggNOG" id="ENOG50316T2">
    <property type="taxonomic scope" value="Bacteria"/>
</dbReference>
<comment type="caution">
    <text evidence="2">The sequence shown here is derived from an EMBL/GenBank/DDBJ whole genome shotgun (WGS) entry which is preliminary data.</text>
</comment>